<sequence length="485" mass="53509">MEPKRSQSNETEETMAPTSAAAAAVASSSKGRDAGASASPPPRSSHSPAFTPIQENERECDEEEIAENAEPIASSRLSTSDSSAPSKHHPTPLRPPDQKPRGSDGGGGGNGSVSWNKCRPTAREKISIVPLDSNGVKRPYSNQSPSSHGNGIFKSIFSSLTRKSPRSPDSSKEEQCKLAVAELSHKLLQASRKRDEALLEASRLKHSMSELEKKLNKLEIHCHELKSGLEVCSTSPFPTDRKDLFNPTNQTVESFLHAVSDARSAVRHLSRSLTAQIRQAGGKIHERVSALLQPYDVKISTAKSPKSLLFYLEAVLNRAFYEDFEASGFQKNGSDQILNPIERCDANFASYVVLRGLSWDEVLTKGTRHFSESFSGFCDRKMSEIVGMMGWNRAWPESLLQAFFCAAKGVWLVHLLARAVHPSLPIFRVETGARFEGAYMEDMVGDRVRRLVPDTVRVMVAPGFYVFTNVIKCKVLCRYNQQVDT</sequence>
<dbReference type="InterPro" id="IPR056813">
    <property type="entry name" value="GIL1_IRKI_C"/>
</dbReference>
<dbReference type="Proteomes" id="UP000283530">
    <property type="component" value="Unassembled WGS sequence"/>
</dbReference>
<evidence type="ECO:0000256" key="1">
    <source>
        <dbReference type="SAM" id="Coils"/>
    </source>
</evidence>
<proteinExistence type="predicted"/>
<evidence type="ECO:0000256" key="2">
    <source>
        <dbReference type="SAM" id="MobiDB-lite"/>
    </source>
</evidence>
<keyword evidence="1" id="KW-0175">Coiled coil</keyword>
<evidence type="ECO:0000259" key="3">
    <source>
        <dbReference type="Pfam" id="PF24994"/>
    </source>
</evidence>
<feature type="compositionally biased region" description="Acidic residues" evidence="2">
    <location>
        <begin position="58"/>
        <end position="67"/>
    </location>
</feature>
<feature type="compositionally biased region" description="Low complexity" evidence="2">
    <location>
        <begin position="19"/>
        <end position="49"/>
    </location>
</feature>
<feature type="region of interest" description="Disordered" evidence="2">
    <location>
        <begin position="1"/>
        <end position="153"/>
    </location>
</feature>
<keyword evidence="5" id="KW-1185">Reference proteome</keyword>
<feature type="coiled-coil region" evidence="1">
    <location>
        <begin position="180"/>
        <end position="228"/>
    </location>
</feature>
<dbReference type="InterPro" id="IPR042316">
    <property type="entry name" value="IRKI-like"/>
</dbReference>
<dbReference type="OrthoDB" id="785851at2759"/>
<organism evidence="4 5">
    <name type="scientific">Cinnamomum micranthum f. kanehirae</name>
    <dbReference type="NCBI Taxonomy" id="337451"/>
    <lineage>
        <taxon>Eukaryota</taxon>
        <taxon>Viridiplantae</taxon>
        <taxon>Streptophyta</taxon>
        <taxon>Embryophyta</taxon>
        <taxon>Tracheophyta</taxon>
        <taxon>Spermatophyta</taxon>
        <taxon>Magnoliopsida</taxon>
        <taxon>Magnoliidae</taxon>
        <taxon>Laurales</taxon>
        <taxon>Lauraceae</taxon>
        <taxon>Cinnamomum</taxon>
    </lineage>
</organism>
<dbReference type="PANTHER" id="PTHR31029">
    <property type="entry name" value="CYCLIN-DEPENDENT KINASE-LIKE PROTEIN"/>
    <property type="match status" value="1"/>
</dbReference>
<evidence type="ECO:0000313" key="5">
    <source>
        <dbReference type="Proteomes" id="UP000283530"/>
    </source>
</evidence>
<feature type="domain" description="GIL1/IRKI C-terminal" evidence="3">
    <location>
        <begin position="426"/>
        <end position="476"/>
    </location>
</feature>
<dbReference type="AlphaFoldDB" id="A0A3S3NC57"/>
<feature type="compositionally biased region" description="Polar residues" evidence="2">
    <location>
        <begin position="140"/>
        <end position="149"/>
    </location>
</feature>
<accession>A0A3S3NC57</accession>
<dbReference type="Pfam" id="PF24994">
    <property type="entry name" value="GIL1_IRKI_C"/>
    <property type="match status" value="1"/>
</dbReference>
<dbReference type="PANTHER" id="PTHR31029:SF4">
    <property type="entry name" value="CYCLIN-DEPENDENT KINASE-LIKE PROTEIN"/>
    <property type="match status" value="1"/>
</dbReference>
<gene>
    <name evidence="4" type="ORF">CKAN_01834400</name>
</gene>
<evidence type="ECO:0000313" key="4">
    <source>
        <dbReference type="EMBL" id="RWR89293.1"/>
    </source>
</evidence>
<feature type="compositionally biased region" description="Low complexity" evidence="2">
    <location>
        <begin position="68"/>
        <end position="85"/>
    </location>
</feature>
<name>A0A3S3NC57_9MAGN</name>
<dbReference type="EMBL" id="QPKB01000007">
    <property type="protein sequence ID" value="RWR89293.1"/>
    <property type="molecule type" value="Genomic_DNA"/>
</dbReference>
<comment type="caution">
    <text evidence="4">The sequence shown here is derived from an EMBL/GenBank/DDBJ whole genome shotgun (WGS) entry which is preliminary data.</text>
</comment>
<protein>
    <submittedName>
        <fullName evidence="4">IRK-interacting protein</fullName>
    </submittedName>
</protein>
<reference evidence="4 5" key="1">
    <citation type="journal article" date="2019" name="Nat. Plants">
        <title>Stout camphor tree genome fills gaps in understanding of flowering plant genome evolution.</title>
        <authorList>
            <person name="Chaw S.M."/>
            <person name="Liu Y.C."/>
            <person name="Wu Y.W."/>
            <person name="Wang H.Y."/>
            <person name="Lin C.I."/>
            <person name="Wu C.S."/>
            <person name="Ke H.M."/>
            <person name="Chang L.Y."/>
            <person name="Hsu C.Y."/>
            <person name="Yang H.T."/>
            <person name="Sudianto E."/>
            <person name="Hsu M.H."/>
            <person name="Wu K.P."/>
            <person name="Wang L.N."/>
            <person name="Leebens-Mack J.H."/>
            <person name="Tsai I.J."/>
        </authorList>
    </citation>
    <scope>NUCLEOTIDE SEQUENCE [LARGE SCALE GENOMIC DNA]</scope>
    <source>
        <strain evidence="5">cv. Chaw 1501</strain>
        <tissue evidence="4">Young leaves</tissue>
    </source>
</reference>